<organism evidence="2 3">
    <name type="scientific">candidate division WS6 bacterium GW2011_GWC1_36_11</name>
    <dbReference type="NCBI Taxonomy" id="1619090"/>
    <lineage>
        <taxon>Bacteria</taxon>
        <taxon>Candidatus Dojkabacteria</taxon>
    </lineage>
</organism>
<dbReference type="AlphaFoldDB" id="A0A0G0FZB9"/>
<feature type="compositionally biased region" description="Polar residues" evidence="1">
    <location>
        <begin position="106"/>
        <end position="119"/>
    </location>
</feature>
<evidence type="ECO:0000313" key="3">
    <source>
        <dbReference type="Proteomes" id="UP000034140"/>
    </source>
</evidence>
<protein>
    <submittedName>
        <fullName evidence="2">Uncharacterized protein</fullName>
    </submittedName>
</protein>
<gene>
    <name evidence="2" type="ORF">UR96_C0007G0004</name>
</gene>
<dbReference type="Proteomes" id="UP000034140">
    <property type="component" value="Unassembled WGS sequence"/>
</dbReference>
<accession>A0A0G0FZB9</accession>
<name>A0A0G0FZB9_9BACT</name>
<dbReference type="EMBL" id="LBRE01000007">
    <property type="protein sequence ID" value="KKP92680.1"/>
    <property type="molecule type" value="Genomic_DNA"/>
</dbReference>
<feature type="region of interest" description="Disordered" evidence="1">
    <location>
        <begin position="105"/>
        <end position="128"/>
    </location>
</feature>
<comment type="caution">
    <text evidence="2">The sequence shown here is derived from an EMBL/GenBank/DDBJ whole genome shotgun (WGS) entry which is preliminary data.</text>
</comment>
<evidence type="ECO:0000256" key="1">
    <source>
        <dbReference type="SAM" id="MobiDB-lite"/>
    </source>
</evidence>
<evidence type="ECO:0000313" key="2">
    <source>
        <dbReference type="EMBL" id="KKP92680.1"/>
    </source>
</evidence>
<proteinExistence type="predicted"/>
<reference evidence="2 3" key="1">
    <citation type="journal article" date="2015" name="Nature">
        <title>rRNA introns, odd ribosomes, and small enigmatic genomes across a large radiation of phyla.</title>
        <authorList>
            <person name="Brown C.T."/>
            <person name="Hug L.A."/>
            <person name="Thomas B.C."/>
            <person name="Sharon I."/>
            <person name="Castelle C.J."/>
            <person name="Singh A."/>
            <person name="Wilkins M.J."/>
            <person name="Williams K.H."/>
            <person name="Banfield J.F."/>
        </authorList>
    </citation>
    <scope>NUCLEOTIDE SEQUENCE [LARGE SCALE GENOMIC DNA]</scope>
</reference>
<sequence length="128" mass="13855">MKKSELYQELEGIVLTDVARLEIDNLVGMIPDDGEVPIEKVQAVMDIISIEVDAEDTNIQNLDNAIITINKAAADIDTLEKTAIAEMEAQGMQIDAKGAQLEEEVQSLQDVVDQSSNESPMPVSQVGA</sequence>